<organism evidence="2 3">
    <name type="scientific">Pleurodeles waltl</name>
    <name type="common">Iberian ribbed newt</name>
    <dbReference type="NCBI Taxonomy" id="8319"/>
    <lineage>
        <taxon>Eukaryota</taxon>
        <taxon>Metazoa</taxon>
        <taxon>Chordata</taxon>
        <taxon>Craniata</taxon>
        <taxon>Vertebrata</taxon>
        <taxon>Euteleostomi</taxon>
        <taxon>Amphibia</taxon>
        <taxon>Batrachia</taxon>
        <taxon>Caudata</taxon>
        <taxon>Salamandroidea</taxon>
        <taxon>Salamandridae</taxon>
        <taxon>Pleurodelinae</taxon>
        <taxon>Pleurodeles</taxon>
    </lineage>
</organism>
<sequence>MTSGDLLFQEWPARATDIKEGTDWQGRKDTTRIHPEGEAEQKNGKKPMQERVSSPPLGGVHSCSDPDKEGREASSSSDQDAEAGIASEDEEHWFEDWWMPPVNASEPATTPESCD</sequence>
<gene>
    <name evidence="2" type="ORF">NDU88_009492</name>
</gene>
<dbReference type="EMBL" id="JANPWB010000009">
    <property type="protein sequence ID" value="KAJ1156775.1"/>
    <property type="molecule type" value="Genomic_DNA"/>
</dbReference>
<evidence type="ECO:0000256" key="1">
    <source>
        <dbReference type="SAM" id="MobiDB-lite"/>
    </source>
</evidence>
<accession>A0AAV7RZ64</accession>
<dbReference type="AlphaFoldDB" id="A0AAV7RZ64"/>
<keyword evidence="3" id="KW-1185">Reference proteome</keyword>
<reference evidence="2" key="1">
    <citation type="journal article" date="2022" name="bioRxiv">
        <title>Sequencing and chromosome-scale assembly of the giantPleurodeles waltlgenome.</title>
        <authorList>
            <person name="Brown T."/>
            <person name="Elewa A."/>
            <person name="Iarovenko S."/>
            <person name="Subramanian E."/>
            <person name="Araus A.J."/>
            <person name="Petzold A."/>
            <person name="Susuki M."/>
            <person name="Suzuki K.-i.T."/>
            <person name="Hayashi T."/>
            <person name="Toyoda A."/>
            <person name="Oliveira C."/>
            <person name="Osipova E."/>
            <person name="Leigh N.D."/>
            <person name="Simon A."/>
            <person name="Yun M.H."/>
        </authorList>
    </citation>
    <scope>NUCLEOTIDE SEQUENCE</scope>
    <source>
        <strain evidence="2">20211129_DDA</strain>
        <tissue evidence="2">Liver</tissue>
    </source>
</reference>
<feature type="region of interest" description="Disordered" evidence="1">
    <location>
        <begin position="1"/>
        <end position="115"/>
    </location>
</feature>
<feature type="compositionally biased region" description="Basic and acidic residues" evidence="1">
    <location>
        <begin position="16"/>
        <end position="49"/>
    </location>
</feature>
<proteinExistence type="predicted"/>
<protein>
    <submittedName>
        <fullName evidence="2">Uncharacterized protein</fullName>
    </submittedName>
</protein>
<dbReference type="Proteomes" id="UP001066276">
    <property type="component" value="Chromosome 5"/>
</dbReference>
<feature type="compositionally biased region" description="Polar residues" evidence="1">
    <location>
        <begin position="106"/>
        <end position="115"/>
    </location>
</feature>
<name>A0AAV7RZ64_PLEWA</name>
<evidence type="ECO:0000313" key="3">
    <source>
        <dbReference type="Proteomes" id="UP001066276"/>
    </source>
</evidence>
<evidence type="ECO:0000313" key="2">
    <source>
        <dbReference type="EMBL" id="KAJ1156775.1"/>
    </source>
</evidence>
<comment type="caution">
    <text evidence="2">The sequence shown here is derived from an EMBL/GenBank/DDBJ whole genome shotgun (WGS) entry which is preliminary data.</text>
</comment>